<evidence type="ECO:0000313" key="1">
    <source>
        <dbReference type="EMBL" id="MCR6095102.1"/>
    </source>
</evidence>
<comment type="caution">
    <text evidence="1">The sequence shown here is derived from an EMBL/GenBank/DDBJ whole genome shotgun (WGS) entry which is preliminary data.</text>
</comment>
<dbReference type="RefSeq" id="WP_257819764.1">
    <property type="nucleotide sequence ID" value="NZ_JABXYM010000001.1"/>
</dbReference>
<organism evidence="1 2">
    <name type="scientific">Salipaludibacillus agaradhaerens</name>
    <name type="common">Bacillus agaradhaerens</name>
    <dbReference type="NCBI Taxonomy" id="76935"/>
    <lineage>
        <taxon>Bacteria</taxon>
        <taxon>Bacillati</taxon>
        <taxon>Bacillota</taxon>
        <taxon>Bacilli</taxon>
        <taxon>Bacillales</taxon>
        <taxon>Bacillaceae</taxon>
    </lineage>
</organism>
<dbReference type="SUPFAM" id="SSF53474">
    <property type="entry name" value="alpha/beta-Hydrolases"/>
    <property type="match status" value="1"/>
</dbReference>
<dbReference type="InterPro" id="IPR029058">
    <property type="entry name" value="AB_hydrolase_fold"/>
</dbReference>
<sequence length="449" mass="51539">MNFEYNQHVRSESFSEAEHQLIGMKISYEAEEIANEMIGEEAKDRMLIVYQRMLEDDTIQFVDDVPQYLNTTVEVERSSYLMEGMPGRAKKEIETQNHINAITRGDPSNPEEIVVVLPGTTLFELQDVSQTFFNNPDRRTHDYTEDVIEYIGDLIEKYPDAEITLDGHSMAGKVAIQVGMVYPDIQVNAYNPTSFDKGFYRDYAPEVDYYDNINVFIYDNEIAGAERSLRHKELYGVDGTSMLGYPFNIHYMNSLEINQMKEELPDWIKDGLYSNRFGIFRQHSNGGFRSMDGSLIDVFNLDAVKFTFGGYGASLIVFDKAHYLEFVSLLRNEFLPNLTKAMSLHEQVEEDAESSLKGVFEQAESELNQINVEIGSYGDPRQGRLNTFKEDYFSQGKYRCYDAGSLEAVMAKNNRVRQKMQQMAMTLEAAAEKFDWEDELIAGKLNKRG</sequence>
<dbReference type="AlphaFoldDB" id="A0A9Q4FXE5"/>
<gene>
    <name evidence="1" type="ORF">HXA33_00885</name>
</gene>
<accession>A0A9Q4FXE5</accession>
<proteinExistence type="predicted"/>
<reference evidence="1" key="1">
    <citation type="submission" date="2020-06" db="EMBL/GenBank/DDBJ databases">
        <title>Insight into the genomes of haloalkaliphilic bacilli from Kenyan soda lakes.</title>
        <authorList>
            <person name="Mwirichia R."/>
            <person name="Villamizar G.C."/>
            <person name="Poehlein A."/>
            <person name="Mugweru J."/>
            <person name="Kipnyargis A."/>
            <person name="Kiplimo D."/>
            <person name="Orwa P."/>
            <person name="Daniel R."/>
        </authorList>
    </citation>
    <scope>NUCLEOTIDE SEQUENCE</scope>
    <source>
        <strain evidence="1">B1096_S55</strain>
    </source>
</reference>
<dbReference type="EMBL" id="JABXYM010000001">
    <property type="protein sequence ID" value="MCR6095102.1"/>
    <property type="molecule type" value="Genomic_DNA"/>
</dbReference>
<evidence type="ECO:0000313" key="2">
    <source>
        <dbReference type="Proteomes" id="UP001057753"/>
    </source>
</evidence>
<protein>
    <submittedName>
        <fullName evidence="1">Uncharacterized protein</fullName>
    </submittedName>
</protein>
<name>A0A9Q4FXE5_SALAG</name>
<keyword evidence="2" id="KW-1185">Reference proteome</keyword>
<dbReference type="Proteomes" id="UP001057753">
    <property type="component" value="Unassembled WGS sequence"/>
</dbReference>